<proteinExistence type="predicted"/>
<accession>A0A369J8K7</accession>
<comment type="caution">
    <text evidence="1">The sequence shown here is derived from an EMBL/GenBank/DDBJ whole genome shotgun (WGS) entry which is preliminary data.</text>
</comment>
<name>A0A369J8K7_HYPMA</name>
<gene>
    <name evidence="1" type="ORF">Hypma_001205</name>
</gene>
<dbReference type="InParanoid" id="A0A369J8K7"/>
<dbReference type="AlphaFoldDB" id="A0A369J8K7"/>
<dbReference type="EMBL" id="LUEZ02000110">
    <property type="protein sequence ID" value="RDB17520.1"/>
    <property type="molecule type" value="Genomic_DNA"/>
</dbReference>
<sequence length="79" mass="8535">MAAPLSAPSILPVGPSFTRLTTSQSMHAYRTKSESSSLTAGLGLRIGLTHPSLLASIYSPWLYLAHYNHDFILSNLFAS</sequence>
<evidence type="ECO:0000313" key="1">
    <source>
        <dbReference type="EMBL" id="RDB17520.1"/>
    </source>
</evidence>
<organism evidence="1 2">
    <name type="scientific">Hypsizygus marmoreus</name>
    <name type="common">White beech mushroom</name>
    <name type="synonym">Agaricus marmoreus</name>
    <dbReference type="NCBI Taxonomy" id="39966"/>
    <lineage>
        <taxon>Eukaryota</taxon>
        <taxon>Fungi</taxon>
        <taxon>Dikarya</taxon>
        <taxon>Basidiomycota</taxon>
        <taxon>Agaricomycotina</taxon>
        <taxon>Agaricomycetes</taxon>
        <taxon>Agaricomycetidae</taxon>
        <taxon>Agaricales</taxon>
        <taxon>Tricholomatineae</taxon>
        <taxon>Lyophyllaceae</taxon>
        <taxon>Hypsizygus</taxon>
    </lineage>
</organism>
<keyword evidence="2" id="KW-1185">Reference proteome</keyword>
<reference evidence="1" key="1">
    <citation type="submission" date="2018-04" db="EMBL/GenBank/DDBJ databases">
        <title>Whole genome sequencing of Hypsizygus marmoreus.</title>
        <authorList>
            <person name="Choi I.-G."/>
            <person name="Min B."/>
            <person name="Kim J.-G."/>
            <person name="Kim S."/>
            <person name="Oh Y.-L."/>
            <person name="Kong W.-S."/>
            <person name="Park H."/>
            <person name="Jeong J."/>
            <person name="Song E.-S."/>
        </authorList>
    </citation>
    <scope>NUCLEOTIDE SEQUENCE [LARGE SCALE GENOMIC DNA]</scope>
    <source>
        <strain evidence="1">51987-8</strain>
    </source>
</reference>
<evidence type="ECO:0000313" key="2">
    <source>
        <dbReference type="Proteomes" id="UP000076154"/>
    </source>
</evidence>
<protein>
    <submittedName>
        <fullName evidence="1">Uncharacterized protein</fullName>
    </submittedName>
</protein>
<dbReference type="Proteomes" id="UP000076154">
    <property type="component" value="Unassembled WGS sequence"/>
</dbReference>